<dbReference type="PANTHER" id="PTHR11264">
    <property type="entry name" value="URACIL-DNA GLYCOSYLASE"/>
    <property type="match status" value="1"/>
</dbReference>
<dbReference type="SMART" id="SM00987">
    <property type="entry name" value="UreE_C"/>
    <property type="match status" value="1"/>
</dbReference>
<dbReference type="Gene3D" id="3.40.470.10">
    <property type="entry name" value="Uracil-DNA glycosylase-like domain"/>
    <property type="match status" value="1"/>
</dbReference>
<dbReference type="PROSITE" id="PS00130">
    <property type="entry name" value="U_DNA_GLYCOSYLASE"/>
    <property type="match status" value="1"/>
</dbReference>
<dbReference type="Pfam" id="PF03167">
    <property type="entry name" value="UDG"/>
    <property type="match status" value="1"/>
</dbReference>
<name>X1B071_9ZZZZ</name>
<organism evidence="6">
    <name type="scientific">marine sediment metagenome</name>
    <dbReference type="NCBI Taxonomy" id="412755"/>
    <lineage>
        <taxon>unclassified sequences</taxon>
        <taxon>metagenomes</taxon>
        <taxon>ecological metagenomes</taxon>
    </lineage>
</organism>
<dbReference type="InterPro" id="IPR005122">
    <property type="entry name" value="Uracil-DNA_glycosylase-like"/>
</dbReference>
<evidence type="ECO:0000256" key="4">
    <source>
        <dbReference type="ARBA" id="ARBA00023204"/>
    </source>
</evidence>
<protein>
    <recommendedName>
        <fullName evidence="5">Uracil-DNA glycosylase-like domain-containing protein</fullName>
    </recommendedName>
</protein>
<dbReference type="InterPro" id="IPR036895">
    <property type="entry name" value="Uracil-DNA_glycosylase-like_sf"/>
</dbReference>
<feature type="non-terminal residue" evidence="6">
    <location>
        <position position="1"/>
    </location>
</feature>
<dbReference type="InterPro" id="IPR002043">
    <property type="entry name" value="UDG_fam1"/>
</dbReference>
<dbReference type="PANTHER" id="PTHR11264:SF0">
    <property type="entry name" value="URACIL-DNA GLYCOSYLASE"/>
    <property type="match status" value="1"/>
</dbReference>
<keyword evidence="4" id="KW-0234">DNA repair</keyword>
<comment type="caution">
    <text evidence="6">The sequence shown here is derived from an EMBL/GenBank/DDBJ whole genome shotgun (WGS) entry which is preliminary data.</text>
</comment>
<dbReference type="SUPFAM" id="SSF52141">
    <property type="entry name" value="Uracil-DNA glycosylase-like"/>
    <property type="match status" value="1"/>
</dbReference>
<dbReference type="InterPro" id="IPR018085">
    <property type="entry name" value="Ura-DNA_Glyclase_AS"/>
</dbReference>
<comment type="similarity">
    <text evidence="1">Belongs to the uracil-DNA glycosylase (UDG) superfamily. UNG family.</text>
</comment>
<keyword evidence="3" id="KW-0378">Hydrolase</keyword>
<keyword evidence="2" id="KW-0227">DNA damage</keyword>
<dbReference type="GO" id="GO:0005739">
    <property type="term" value="C:mitochondrion"/>
    <property type="evidence" value="ECO:0007669"/>
    <property type="project" value="TreeGrafter"/>
</dbReference>
<evidence type="ECO:0000259" key="5">
    <source>
        <dbReference type="SMART" id="SM00986"/>
    </source>
</evidence>
<dbReference type="AlphaFoldDB" id="X1B071"/>
<dbReference type="NCBIfam" id="NF003588">
    <property type="entry name" value="PRK05254.1-1"/>
    <property type="match status" value="1"/>
</dbReference>
<feature type="domain" description="Uracil-DNA glycosylase-like" evidence="5">
    <location>
        <begin position="61"/>
        <end position="220"/>
    </location>
</feature>
<evidence type="ECO:0000256" key="1">
    <source>
        <dbReference type="ARBA" id="ARBA00008184"/>
    </source>
</evidence>
<reference evidence="6" key="1">
    <citation type="journal article" date="2014" name="Front. Microbiol.">
        <title>High frequency of phylogenetically diverse reductive dehalogenase-homologous genes in deep subseafloor sedimentary metagenomes.</title>
        <authorList>
            <person name="Kawai M."/>
            <person name="Futagami T."/>
            <person name="Toyoda A."/>
            <person name="Takaki Y."/>
            <person name="Nishi S."/>
            <person name="Hori S."/>
            <person name="Arai W."/>
            <person name="Tsubouchi T."/>
            <person name="Morono Y."/>
            <person name="Uchiyama I."/>
            <person name="Ito T."/>
            <person name="Fujiyama A."/>
            <person name="Inagaki F."/>
            <person name="Takami H."/>
        </authorList>
    </citation>
    <scope>NUCLEOTIDE SEQUENCE</scope>
    <source>
        <strain evidence="6">Expedition CK06-06</strain>
    </source>
</reference>
<dbReference type="GO" id="GO:0004844">
    <property type="term" value="F:uracil DNA N-glycosylase activity"/>
    <property type="evidence" value="ECO:0007669"/>
    <property type="project" value="InterPro"/>
</dbReference>
<dbReference type="EMBL" id="BART01016979">
    <property type="protein sequence ID" value="GAG88350.1"/>
    <property type="molecule type" value="Genomic_DNA"/>
</dbReference>
<evidence type="ECO:0000256" key="3">
    <source>
        <dbReference type="ARBA" id="ARBA00022801"/>
    </source>
</evidence>
<proteinExistence type="inferred from homology"/>
<evidence type="ECO:0000313" key="6">
    <source>
        <dbReference type="EMBL" id="GAG88350.1"/>
    </source>
</evidence>
<dbReference type="NCBIfam" id="NF003592">
    <property type="entry name" value="PRK05254.1-5"/>
    <property type="match status" value="1"/>
</dbReference>
<dbReference type="GO" id="GO:0005634">
    <property type="term" value="C:nucleus"/>
    <property type="evidence" value="ECO:0007669"/>
    <property type="project" value="TreeGrafter"/>
</dbReference>
<sequence>PDITDDWSVYDVATKYTPVSWEETFRKADPELRLVSEVITNKERACGKKSYPPRELLFEAFHRVRLTDVKVVIIGQDPYYDNKAVGMAFSMDRTRRASPSLKTVYRELQRTMPGFIPPEHGDISEWCDQGVLLLNRALTVQPNKGGSHLGEWSGFTRRVIDAICEANTNVVFMMWGNPAKEAEEMISGRALKLMCGHPSPQNRKKDFYGNDHFKLANEHLVKRGIAPIDWQLSS</sequence>
<dbReference type="NCBIfam" id="TIGR00628">
    <property type="entry name" value="ung"/>
    <property type="match status" value="1"/>
</dbReference>
<dbReference type="SMART" id="SM00986">
    <property type="entry name" value="UDG"/>
    <property type="match status" value="1"/>
</dbReference>
<accession>X1B071</accession>
<gene>
    <name evidence="6" type="ORF">S01H4_32476</name>
</gene>
<dbReference type="GO" id="GO:0097510">
    <property type="term" value="P:base-excision repair, AP site formation via deaminated base removal"/>
    <property type="evidence" value="ECO:0007669"/>
    <property type="project" value="TreeGrafter"/>
</dbReference>
<dbReference type="CDD" id="cd10027">
    <property type="entry name" value="UDG-F1-like"/>
    <property type="match status" value="1"/>
</dbReference>
<evidence type="ECO:0000256" key="2">
    <source>
        <dbReference type="ARBA" id="ARBA00022763"/>
    </source>
</evidence>